<reference evidence="2 3" key="1">
    <citation type="submission" date="2019-01" db="EMBL/GenBank/DDBJ databases">
        <title>A draft genome assembly of the solar-powered sea slug Elysia chlorotica.</title>
        <authorList>
            <person name="Cai H."/>
            <person name="Li Q."/>
            <person name="Fang X."/>
            <person name="Li J."/>
            <person name="Curtis N.E."/>
            <person name="Altenburger A."/>
            <person name="Shibata T."/>
            <person name="Feng M."/>
            <person name="Maeda T."/>
            <person name="Schwartz J.A."/>
            <person name="Shigenobu S."/>
            <person name="Lundholm N."/>
            <person name="Nishiyama T."/>
            <person name="Yang H."/>
            <person name="Hasebe M."/>
            <person name="Li S."/>
            <person name="Pierce S.K."/>
            <person name="Wang J."/>
        </authorList>
    </citation>
    <scope>NUCLEOTIDE SEQUENCE [LARGE SCALE GENOMIC DNA]</scope>
    <source>
        <strain evidence="2">EC2010</strain>
        <tissue evidence="2">Whole organism of an adult</tissue>
    </source>
</reference>
<feature type="compositionally biased region" description="Basic and acidic residues" evidence="1">
    <location>
        <begin position="13"/>
        <end position="23"/>
    </location>
</feature>
<proteinExistence type="predicted"/>
<dbReference type="EMBL" id="RQTK01000731">
    <property type="protein sequence ID" value="RUS75544.1"/>
    <property type="molecule type" value="Genomic_DNA"/>
</dbReference>
<feature type="compositionally biased region" description="Low complexity" evidence="1">
    <location>
        <begin position="24"/>
        <end position="34"/>
    </location>
</feature>
<name>A0A433T1R7_ELYCH</name>
<organism evidence="2 3">
    <name type="scientific">Elysia chlorotica</name>
    <name type="common">Eastern emerald elysia</name>
    <name type="synonym">Sea slug</name>
    <dbReference type="NCBI Taxonomy" id="188477"/>
    <lineage>
        <taxon>Eukaryota</taxon>
        <taxon>Metazoa</taxon>
        <taxon>Spiralia</taxon>
        <taxon>Lophotrochozoa</taxon>
        <taxon>Mollusca</taxon>
        <taxon>Gastropoda</taxon>
        <taxon>Heterobranchia</taxon>
        <taxon>Euthyneura</taxon>
        <taxon>Panpulmonata</taxon>
        <taxon>Sacoglossa</taxon>
        <taxon>Placobranchoidea</taxon>
        <taxon>Plakobranchidae</taxon>
        <taxon>Elysia</taxon>
    </lineage>
</organism>
<feature type="compositionally biased region" description="Low complexity" evidence="1">
    <location>
        <begin position="57"/>
        <end position="70"/>
    </location>
</feature>
<feature type="compositionally biased region" description="Basic and acidic residues" evidence="1">
    <location>
        <begin position="81"/>
        <end position="99"/>
    </location>
</feature>
<sequence length="99" mass="10669">MTTGRINQIAFDKTTRDGGHVGDGRSSARAGGSRTPSRHFHRFSPETRRGDRGALRGGRAPASGGPADASFHMQARGSAQGERDRRETSGRETVQRTMC</sequence>
<dbReference type="AlphaFoldDB" id="A0A433T1R7"/>
<evidence type="ECO:0000313" key="2">
    <source>
        <dbReference type="EMBL" id="RUS75544.1"/>
    </source>
</evidence>
<comment type="caution">
    <text evidence="2">The sequence shown here is derived from an EMBL/GenBank/DDBJ whole genome shotgun (WGS) entry which is preliminary data.</text>
</comment>
<gene>
    <name evidence="2" type="ORF">EGW08_016694</name>
</gene>
<accession>A0A433T1R7</accession>
<keyword evidence="3" id="KW-1185">Reference proteome</keyword>
<feature type="compositionally biased region" description="Basic and acidic residues" evidence="1">
    <location>
        <begin position="43"/>
        <end position="54"/>
    </location>
</feature>
<evidence type="ECO:0000256" key="1">
    <source>
        <dbReference type="SAM" id="MobiDB-lite"/>
    </source>
</evidence>
<dbReference type="Proteomes" id="UP000271974">
    <property type="component" value="Unassembled WGS sequence"/>
</dbReference>
<protein>
    <submittedName>
        <fullName evidence="2">Uncharacterized protein</fullName>
    </submittedName>
</protein>
<feature type="region of interest" description="Disordered" evidence="1">
    <location>
        <begin position="1"/>
        <end position="99"/>
    </location>
</feature>
<evidence type="ECO:0000313" key="3">
    <source>
        <dbReference type="Proteomes" id="UP000271974"/>
    </source>
</evidence>